<name>A0A3A6QJJ2_STRAG</name>
<accession>A0A3A6QJJ2</accession>
<reference evidence="1 2" key="1">
    <citation type="journal article" date="2018" name="Emerg. Microbes Infect.">
        <title>Phenotypic and molecular analysis of nontypeable Group B streptococci: identification of cps2a and hybrid cps2a/cps5 Group B streptococcal capsule gene clusters.</title>
        <authorList>
            <person name="Alhhazmi A."/>
            <person name="Tyrrell G.J."/>
        </authorList>
    </citation>
    <scope>NUCLEOTIDE SEQUENCE [LARGE SCALE GENOMIC DNA]</scope>
    <source>
        <strain evidence="1 2">PLGBS17</strain>
    </source>
</reference>
<proteinExistence type="predicted"/>
<dbReference type="AlphaFoldDB" id="A0A3A6QJJ2"/>
<organism evidence="1 2">
    <name type="scientific">Streptococcus agalactiae</name>
    <dbReference type="NCBI Taxonomy" id="1311"/>
    <lineage>
        <taxon>Bacteria</taxon>
        <taxon>Bacillati</taxon>
        <taxon>Bacillota</taxon>
        <taxon>Bacilli</taxon>
        <taxon>Lactobacillales</taxon>
        <taxon>Streptococcaceae</taxon>
        <taxon>Streptococcus</taxon>
    </lineage>
</organism>
<evidence type="ECO:0000313" key="1">
    <source>
        <dbReference type="EMBL" id="RDY82770.1"/>
    </source>
</evidence>
<gene>
    <name evidence="1" type="ORF">C4618_05045</name>
</gene>
<evidence type="ECO:0000313" key="2">
    <source>
        <dbReference type="Proteomes" id="UP000256718"/>
    </source>
</evidence>
<dbReference type="Proteomes" id="UP000256718">
    <property type="component" value="Unassembled WGS sequence"/>
</dbReference>
<sequence length="40" mass="4580">MLNNLFRTVRLASANINTILNQSIRKKVLSKIAQSYFCLP</sequence>
<dbReference type="EMBL" id="QHGZ01000131">
    <property type="protein sequence ID" value="RDY82770.1"/>
    <property type="molecule type" value="Genomic_DNA"/>
</dbReference>
<protein>
    <submittedName>
        <fullName evidence="1">Uncharacterized protein</fullName>
    </submittedName>
</protein>
<comment type="caution">
    <text evidence="1">The sequence shown here is derived from an EMBL/GenBank/DDBJ whole genome shotgun (WGS) entry which is preliminary data.</text>
</comment>